<evidence type="ECO:0000313" key="2">
    <source>
        <dbReference type="EMBL" id="AKO92675.1"/>
    </source>
</evidence>
<evidence type="ECO:0000313" key="3">
    <source>
        <dbReference type="Proteomes" id="UP000036202"/>
    </source>
</evidence>
<feature type="domain" description="Helix-turn-helix" evidence="1">
    <location>
        <begin position="38"/>
        <end position="86"/>
    </location>
</feature>
<gene>
    <name evidence="2" type="ORF">BEH_11570</name>
</gene>
<dbReference type="OrthoDB" id="2614557at2"/>
<reference evidence="2 3" key="1">
    <citation type="journal article" date="2015" name="PLoS ONE">
        <title>Genome Sequence of Bacillus endophyticus and Analysis of Its Companion Mechanism in the Ketogulonigenium vulgare-Bacillus Strain Consortium.</title>
        <authorList>
            <person name="Jia N."/>
            <person name="Du J."/>
            <person name="Ding M.Z."/>
            <person name="Gao F."/>
            <person name="Yuan Y.J."/>
        </authorList>
    </citation>
    <scope>NUCLEOTIDE SEQUENCE [LARGE SCALE GENOMIC DNA]</scope>
    <source>
        <strain evidence="2 3">Hbe603</strain>
    </source>
</reference>
<sequence length="101" mass="12015">MSFEESIREIFQQELEKFKQSVTPSPTENEWLSEYPNMLTTAHVREILGIKQTKMSELMNRSDFPVFKLAGTRIPKHKFIIWIENNTRWIEDNAQSSRKII</sequence>
<reference evidence="3" key="2">
    <citation type="submission" date="2015-06" db="EMBL/GenBank/DDBJ databases">
        <title>Genome Sequence of Bacillus endophyticus and Analysis of its Companion Mechanism in the Ketogulonigenium vulgare-Bacillus strain Consortium.</title>
        <authorList>
            <person name="Jia N."/>
            <person name="Du J."/>
            <person name="Ding M.-Z."/>
            <person name="Gao F."/>
            <person name="Yuan Y.-J."/>
        </authorList>
    </citation>
    <scope>NUCLEOTIDE SEQUENCE [LARGE SCALE GENOMIC DNA]</scope>
    <source>
        <strain evidence="3">Hbe603</strain>
    </source>
</reference>
<protein>
    <recommendedName>
        <fullName evidence="1">Helix-turn-helix domain-containing protein</fullName>
    </recommendedName>
</protein>
<dbReference type="EMBL" id="CP011974">
    <property type="protein sequence ID" value="AKO92675.1"/>
    <property type="molecule type" value="Genomic_DNA"/>
</dbReference>
<proteinExistence type="predicted"/>
<dbReference type="KEGG" id="beo:BEH_11570"/>
<dbReference type="Proteomes" id="UP000036202">
    <property type="component" value="Chromosome"/>
</dbReference>
<dbReference type="RefSeq" id="WP_046217237.1">
    <property type="nucleotide sequence ID" value="NZ_CP011974.1"/>
</dbReference>
<name>A0A0H4KGI6_9BACI</name>
<evidence type="ECO:0000259" key="1">
    <source>
        <dbReference type="Pfam" id="PF12728"/>
    </source>
</evidence>
<organism evidence="2 3">
    <name type="scientific">Priestia filamentosa</name>
    <dbReference type="NCBI Taxonomy" id="1402861"/>
    <lineage>
        <taxon>Bacteria</taxon>
        <taxon>Bacillati</taxon>
        <taxon>Bacillota</taxon>
        <taxon>Bacilli</taxon>
        <taxon>Bacillales</taxon>
        <taxon>Bacillaceae</taxon>
        <taxon>Priestia</taxon>
    </lineage>
</organism>
<accession>A0A0H4KGI6</accession>
<dbReference type="AlphaFoldDB" id="A0A0H4KGI6"/>
<dbReference type="Pfam" id="PF12728">
    <property type="entry name" value="HTH_17"/>
    <property type="match status" value="1"/>
</dbReference>
<keyword evidence="3" id="KW-1185">Reference proteome</keyword>
<dbReference type="PATRIC" id="fig|135735.6.peg.2423"/>
<dbReference type="InterPro" id="IPR041657">
    <property type="entry name" value="HTH_17"/>
</dbReference>